<protein>
    <submittedName>
        <fullName evidence="1">Uncharacterized protein</fullName>
    </submittedName>
</protein>
<evidence type="ECO:0000313" key="1">
    <source>
        <dbReference type="EMBL" id="QNR48130.1"/>
    </source>
</evidence>
<proteinExistence type="predicted"/>
<dbReference type="GeneID" id="61647923"/>
<evidence type="ECO:0000313" key="2">
    <source>
        <dbReference type="Proteomes" id="UP000516316"/>
    </source>
</evidence>
<reference evidence="1 2" key="1">
    <citation type="submission" date="2020-09" db="EMBL/GenBank/DDBJ databases">
        <title>The Genome Sequence of Pseudomonas chlororaphis strain Qlu-1 - A phenazine-derivative-producing strain.</title>
        <authorList>
            <person name="Li L."/>
            <person name="Liu K."/>
        </authorList>
    </citation>
    <scope>NUCLEOTIDE SEQUENCE [LARGE SCALE GENOMIC DNA]</scope>
    <source>
        <strain evidence="2">qlu-1</strain>
    </source>
</reference>
<dbReference type="AlphaFoldDB" id="A0AAQ0APY0"/>
<organism evidence="1 2">
    <name type="scientific">Pseudomonas chlororaphis</name>
    <dbReference type="NCBI Taxonomy" id="587753"/>
    <lineage>
        <taxon>Bacteria</taxon>
        <taxon>Pseudomonadati</taxon>
        <taxon>Pseudomonadota</taxon>
        <taxon>Gammaproteobacteria</taxon>
        <taxon>Pseudomonadales</taxon>
        <taxon>Pseudomonadaceae</taxon>
        <taxon>Pseudomonas</taxon>
    </lineage>
</organism>
<gene>
    <name evidence="1" type="ORF">HLB40_01125</name>
</gene>
<name>A0AAQ0APY0_9PSED</name>
<sequence length="138" mass="16371">MLIYEKSETPYRPTPAYFLGGFDIYDREETLGIELEQYNPENPKDRTTLIENYCLNRYEKLSYRHKFALLKSLEAALLDSKYDFGLLLKDDPEQYSSLPPGWDEMKSPRGFFEEIFRLANKHWKEELVQASLENSADW</sequence>
<accession>A0AAQ0APY0</accession>
<dbReference type="EMBL" id="CP061079">
    <property type="protein sequence ID" value="QNR48130.1"/>
    <property type="molecule type" value="Genomic_DNA"/>
</dbReference>
<dbReference type="RefSeq" id="WP_080577997.1">
    <property type="nucleotide sequence ID" value="NZ_CP025309.1"/>
</dbReference>
<dbReference type="Proteomes" id="UP000516316">
    <property type="component" value="Chromosome"/>
</dbReference>